<dbReference type="InterPro" id="IPR026374">
    <property type="entry name" value="Cyano_PEP"/>
</dbReference>
<gene>
    <name evidence="2" type="ORF">ENR64_17590</name>
</gene>
<name>A0A7C3PQP8_9CYAN</name>
<feature type="signal peptide" evidence="1">
    <location>
        <begin position="1"/>
        <end position="29"/>
    </location>
</feature>
<dbReference type="EMBL" id="DSRU01000254">
    <property type="protein sequence ID" value="HFM99537.1"/>
    <property type="molecule type" value="Genomic_DNA"/>
</dbReference>
<protein>
    <submittedName>
        <fullName evidence="2">PEP-CTERM sorting domain-containing protein</fullName>
    </submittedName>
</protein>
<comment type="caution">
    <text evidence="2">The sequence shown here is derived from an EMBL/GenBank/DDBJ whole genome shotgun (WGS) entry which is preliminary data.</text>
</comment>
<accession>A0A7C3PQP8</accession>
<reference evidence="2" key="1">
    <citation type="journal article" date="2020" name="mSystems">
        <title>Genome- and Community-Level Interaction Insights into Carbon Utilization and Element Cycling Functions of Hydrothermarchaeota in Hydrothermal Sediment.</title>
        <authorList>
            <person name="Zhou Z."/>
            <person name="Liu Y."/>
            <person name="Xu W."/>
            <person name="Pan J."/>
            <person name="Luo Z.H."/>
            <person name="Li M."/>
        </authorList>
    </citation>
    <scope>NUCLEOTIDE SEQUENCE [LARGE SCALE GENOMIC DNA]</scope>
    <source>
        <strain evidence="2">SpSt-418</strain>
    </source>
</reference>
<evidence type="ECO:0000313" key="2">
    <source>
        <dbReference type="EMBL" id="HFM99537.1"/>
    </source>
</evidence>
<evidence type="ECO:0000256" key="1">
    <source>
        <dbReference type="SAM" id="SignalP"/>
    </source>
</evidence>
<keyword evidence="1" id="KW-0732">Signal</keyword>
<organism evidence="2">
    <name type="scientific">Oscillatoriales cyanobacterium SpSt-418</name>
    <dbReference type="NCBI Taxonomy" id="2282169"/>
    <lineage>
        <taxon>Bacteria</taxon>
        <taxon>Bacillati</taxon>
        <taxon>Cyanobacteriota</taxon>
        <taxon>Cyanophyceae</taxon>
        <taxon>Oscillatoriophycideae</taxon>
        <taxon>Oscillatoriales</taxon>
    </lineage>
</organism>
<dbReference type="AlphaFoldDB" id="A0A7C3PQP8"/>
<dbReference type="NCBIfam" id="TIGR04155">
    <property type="entry name" value="cyano_PEP"/>
    <property type="match status" value="1"/>
</dbReference>
<sequence>MIHSIRKAWILSSGIILGFAAAPTLPAHAGNLIFSDDPAKIADFSFYFGSTGQGSLFLKGVQTEPGIVTSSYSALQQAALEIDFNFSYRYFDPLSYLDPKYLIFTFEPDRDAEFKFDNGNLVGINYISSTQGSGSSDGRYCNVNGGCIISFSEVSLILDGGNFRDNTLLKVFNYNIYGELIYNFEMNFSASNGPIRFFTEQPIEAVPEPMTLLGTGVTLALGHVFYKRQRRKSF</sequence>
<proteinExistence type="predicted"/>
<feature type="chain" id="PRO_5027722856" evidence="1">
    <location>
        <begin position="30"/>
        <end position="234"/>
    </location>
</feature>